<feature type="domain" description="Probable ATP-binding protein BrxC alpha-helical" evidence="2">
    <location>
        <begin position="867"/>
        <end position="986"/>
    </location>
</feature>
<evidence type="ECO:0008006" key="6">
    <source>
        <dbReference type="Google" id="ProtNLM"/>
    </source>
</evidence>
<dbReference type="InterPro" id="IPR058036">
    <property type="entry name" value="BREX_BrxC_4th"/>
</dbReference>
<dbReference type="InterPro" id="IPR047679">
    <property type="entry name" value="BREX_BrxC"/>
</dbReference>
<feature type="domain" description="Probable ATP-binding protein BrxC winged helix-turn-helix" evidence="1">
    <location>
        <begin position="778"/>
        <end position="857"/>
    </location>
</feature>
<dbReference type="AlphaFoldDB" id="A0A1M5DSX4"/>
<dbReference type="STRING" id="1297750.SAMN05444405_11263"/>
<organism evidence="4 5">
    <name type="scientific">Bacteroides luti</name>
    <dbReference type="NCBI Taxonomy" id="1297750"/>
    <lineage>
        <taxon>Bacteria</taxon>
        <taxon>Pseudomonadati</taxon>
        <taxon>Bacteroidota</taxon>
        <taxon>Bacteroidia</taxon>
        <taxon>Bacteroidales</taxon>
        <taxon>Bacteroidaceae</taxon>
        <taxon>Bacteroides</taxon>
    </lineage>
</organism>
<dbReference type="Pfam" id="PF25791">
    <property type="entry name" value="WHD_BREX_BrxC"/>
    <property type="match status" value="1"/>
</dbReference>
<dbReference type="NCBIfam" id="NF033441">
    <property type="entry name" value="BREX_BrxC"/>
    <property type="match status" value="1"/>
</dbReference>
<evidence type="ECO:0000259" key="2">
    <source>
        <dbReference type="Pfam" id="PF25792"/>
    </source>
</evidence>
<evidence type="ECO:0000259" key="1">
    <source>
        <dbReference type="Pfam" id="PF25791"/>
    </source>
</evidence>
<feature type="domain" description="Probable ATP-binding protein BrxC 4th six-stranded beta-sheet" evidence="3">
    <location>
        <begin position="563"/>
        <end position="736"/>
    </location>
</feature>
<dbReference type="InterPro" id="IPR027417">
    <property type="entry name" value="P-loop_NTPase"/>
</dbReference>
<dbReference type="SUPFAM" id="SSF52540">
    <property type="entry name" value="P-loop containing nucleoside triphosphate hydrolases"/>
    <property type="match status" value="1"/>
</dbReference>
<dbReference type="Pfam" id="PF25796">
    <property type="entry name" value="BREX_BrxC_4th"/>
    <property type="match status" value="1"/>
</dbReference>
<evidence type="ECO:0000313" key="5">
    <source>
        <dbReference type="Proteomes" id="UP000184509"/>
    </source>
</evidence>
<gene>
    <name evidence="4" type="ORF">SAMN05444405_11263</name>
</gene>
<evidence type="ECO:0000259" key="3">
    <source>
        <dbReference type="Pfam" id="PF25796"/>
    </source>
</evidence>
<dbReference type="EMBL" id="FQTV01000012">
    <property type="protein sequence ID" value="SHF69941.1"/>
    <property type="molecule type" value="Genomic_DNA"/>
</dbReference>
<protein>
    <recommendedName>
        <fullName evidence="6">BREX system P-loop protein BrxC</fullName>
    </recommendedName>
</protein>
<reference evidence="4 5" key="1">
    <citation type="submission" date="2016-11" db="EMBL/GenBank/DDBJ databases">
        <authorList>
            <person name="Jaros S."/>
            <person name="Januszkiewicz K."/>
            <person name="Wedrychowicz H."/>
        </authorList>
    </citation>
    <scope>NUCLEOTIDE SEQUENCE [LARGE SCALE GENOMIC DNA]</scope>
    <source>
        <strain evidence="4 5">DSM 26991</strain>
    </source>
</reference>
<accession>A0A1M5DSX4</accession>
<dbReference type="Proteomes" id="UP000184509">
    <property type="component" value="Unassembled WGS sequence"/>
</dbReference>
<proteinExistence type="predicted"/>
<sequence>MTQKELYLKDINRPIEGVIKANDDRHLLSELEEYVLTNELLGIANRNKMLPGLFEDLSKSNFNSSVWISGYFGSGKSHLLKMMSLVLENKEINGHKCAEVFAQKAKDDFELEGNIKRVAKIPTKSILFNIAAKSDGITGMSSTIDPVLSIFLKVFNEMLGYDPLNPEIAEVERHLESINQYDFFKTEYHKRFNKSWEKGRESIFLNQHELAEIYAEIKSISTEDADRYIDNLINNYKLDIEGFGELVTNYIKSQQPGYRLVFCVDEVGQFIAENVKLMLSLQTIAETLSIKTQGQSFLIVTSQNDLNATIGDLGAKQAHDFSRIQGRFSIKIPLTSANADEVIQKRLLQKKEEPANMLANMYSKDQNTIKTILKFNDGSRQYQVYRDADHFVNTYPFLPYQFDLFQAAIKALSEHNAFIGSQQSVGERSMLGVFQTVAKMYAEKETDTIVSFAHMYEGIKDVLQSNIQSDILQSDRSIDDEIAKEALKALFLVKYVKGFTASVGNIAILLLPRFDIDLGAFHKQVQKALNLLESQTYIQRTANDIYEYLTNQEKDVENEIKSTEIDPNAPSELLVSYLFEEIIRDSKVKLDTNNQPYEFGRKLDDILIGREKDFYLNFITPFNANSITKANVNMFSLGRPNDLIVFLPENNRLFDELKLIKKTDKYIQLTNSPSLDIHKQRIIQDKATQNAERKGTILNQLKETLGDALMYINGSELTDIGSRDPKIKITLGLQQLIKTIYTNLRMLTADYSEALLVKLMQSKDDVLFKDDMLEVEVELLNRIQRNKANHERTTIKSLLDYFSSRPYGWYQAAVLCIIAKVYKRNKISLKQDANTLSDRNALEALQRNNQYNTTIIELEEEIAPTNIQKLKNFHQEYFNEPNLGNEPKEISRLFKLRLEKELKDLSDMYGKRIRFKFLESLGEPLNRLKLLVEKEHLYFFTALDQYQDDLLDDKENVIEATKRFMNGSQLTIFENVLTYLESNNANFDYIGSDNIVTLKAVASSPTPYRGSLMQEAKEALDNIQHELSEKQLSERLAAKESIQSSIEKLKQFTDFAKLNEKQQNEILAPFENSIKEIEHERFIGNIRSKTYNANVEVYQRQLEKMMSLANPPLPRPKPAGGIISEPNLPLYSPLKITFVRKDSVKINFKKPALETKQDVEEYLTALREQYFRIIDEDKRISL</sequence>
<dbReference type="InterPro" id="IPR058038">
    <property type="entry name" value="BREX_BrxC_wHTH"/>
</dbReference>
<dbReference type="InterPro" id="IPR058037">
    <property type="entry name" value="BREX_BrxC_helical"/>
</dbReference>
<dbReference type="Pfam" id="PF25792">
    <property type="entry name" value="BREX_BrxC_helical"/>
    <property type="match status" value="1"/>
</dbReference>
<name>A0A1M5DSX4_9BACE</name>
<evidence type="ECO:0000313" key="4">
    <source>
        <dbReference type="EMBL" id="SHF69941.1"/>
    </source>
</evidence>
<keyword evidence="5" id="KW-1185">Reference proteome</keyword>